<organism evidence="3 4">
    <name type="scientific">Allotamlana fucoidanivorans</name>
    <dbReference type="NCBI Taxonomy" id="2583814"/>
    <lineage>
        <taxon>Bacteria</taxon>
        <taxon>Pseudomonadati</taxon>
        <taxon>Bacteroidota</taxon>
        <taxon>Flavobacteriia</taxon>
        <taxon>Flavobacteriales</taxon>
        <taxon>Flavobacteriaceae</taxon>
        <taxon>Allotamlana</taxon>
    </lineage>
</organism>
<dbReference type="PANTHER" id="PTHR36509:SF2">
    <property type="entry name" value="BLL3101 PROTEIN"/>
    <property type="match status" value="1"/>
</dbReference>
<name>A0A5C4SCZ9_9FLAO</name>
<dbReference type="Gene3D" id="2.60.120.600">
    <property type="entry name" value="Domain of unknown function DUF1214, C-terminal domain"/>
    <property type="match status" value="1"/>
</dbReference>
<dbReference type="InterPro" id="IPR037050">
    <property type="entry name" value="DUF1254_sf"/>
</dbReference>
<evidence type="ECO:0000259" key="2">
    <source>
        <dbReference type="Pfam" id="PF06863"/>
    </source>
</evidence>
<gene>
    <name evidence="3" type="ORF">FGF67_16315</name>
</gene>
<dbReference type="InterPro" id="IPR010679">
    <property type="entry name" value="DUF1254"/>
</dbReference>
<dbReference type="Gene3D" id="2.60.40.1610">
    <property type="entry name" value="Domain of unknown function DUF1254"/>
    <property type="match status" value="1"/>
</dbReference>
<dbReference type="SUPFAM" id="SSF160935">
    <property type="entry name" value="VPA0735-like"/>
    <property type="match status" value="1"/>
</dbReference>
<sequence length="466" mass="52413">MKNKLLPVVILLGVMLTSCHQKNKTVTPEAAKEIAEEAYIFAYPMIEHYKLMFAMAMYEKSGAYEQPFNVMINKTRLSGPKDTVIVRPNNDTFYSGVWLDVSNQPQILKVPAVTDNRYYSWQIIDMYTHNIDYIGSRKTGTEAGTFMFVGPHWDGEVPDGISKVIASEGNYLIALGRTQVFGPGDVEKAQAVMAHYTIVSLNSYLGNMEAMVMPPNPDFPPYNPQKVADVNFITYVNALMTQGNIHPSEMALFEKFSKIGIEPGKPFNIDDYDSEIISAINEGVRSAMKKIEEAASQLGERKNGWQLVANVFGTREAMQGKYLTRAAAAYFGIWGNDLEEAFYPETTFDSDGEELDGSKYNYILHFDADELPPAKAFWSLSMYKLPEQLFIENDINRYVISSATEGLQYNEDGSLDVYIQKNNPGEDKVSNWLPAHDGKFSIQGRIYWPDSEALNPLYAPPAIEKN</sequence>
<dbReference type="InterPro" id="IPR037049">
    <property type="entry name" value="DUF1214_C_sf"/>
</dbReference>
<dbReference type="Proteomes" id="UP000308713">
    <property type="component" value="Unassembled WGS sequence"/>
</dbReference>
<keyword evidence="4" id="KW-1185">Reference proteome</keyword>
<proteinExistence type="predicted"/>
<dbReference type="OrthoDB" id="40820at2"/>
<evidence type="ECO:0000259" key="1">
    <source>
        <dbReference type="Pfam" id="PF06742"/>
    </source>
</evidence>
<protein>
    <submittedName>
        <fullName evidence="3">DUF1254 domain-containing protein</fullName>
    </submittedName>
</protein>
<evidence type="ECO:0000313" key="4">
    <source>
        <dbReference type="Proteomes" id="UP000308713"/>
    </source>
</evidence>
<evidence type="ECO:0000313" key="3">
    <source>
        <dbReference type="EMBL" id="TNJ41248.1"/>
    </source>
</evidence>
<comment type="caution">
    <text evidence="3">The sequence shown here is derived from an EMBL/GenBank/DDBJ whole genome shotgun (WGS) entry which is preliminary data.</text>
</comment>
<reference evidence="3 4" key="1">
    <citation type="submission" date="2019-05" db="EMBL/GenBank/DDBJ databases">
        <title>Tamlana fucoidanivorans sp. nov., isolated from the surface of algae collected from Fujian province in China.</title>
        <authorList>
            <person name="Li J."/>
        </authorList>
    </citation>
    <scope>NUCLEOTIDE SEQUENCE [LARGE SCALE GENOMIC DNA]</scope>
    <source>
        <strain evidence="3 4">CW2-9</strain>
    </source>
</reference>
<dbReference type="PROSITE" id="PS51257">
    <property type="entry name" value="PROKAR_LIPOPROTEIN"/>
    <property type="match status" value="1"/>
</dbReference>
<dbReference type="PANTHER" id="PTHR36509">
    <property type="entry name" value="BLL3101 PROTEIN"/>
    <property type="match status" value="1"/>
</dbReference>
<accession>A0A5C4SCZ9</accession>
<dbReference type="Pfam" id="PF06742">
    <property type="entry name" value="DUF1214"/>
    <property type="match status" value="1"/>
</dbReference>
<feature type="domain" description="DUF1214" evidence="1">
    <location>
        <begin position="340"/>
        <end position="450"/>
    </location>
</feature>
<dbReference type="AlphaFoldDB" id="A0A5C4SCZ9"/>
<dbReference type="RefSeq" id="WP_139698829.1">
    <property type="nucleotide sequence ID" value="NZ_CP074074.1"/>
</dbReference>
<feature type="domain" description="DUF1254" evidence="2">
    <location>
        <begin position="68"/>
        <end position="198"/>
    </location>
</feature>
<dbReference type="Pfam" id="PF06863">
    <property type="entry name" value="DUF1254"/>
    <property type="match status" value="1"/>
</dbReference>
<dbReference type="InterPro" id="IPR010621">
    <property type="entry name" value="DUF1214"/>
</dbReference>
<dbReference type="EMBL" id="VDCS01000024">
    <property type="protein sequence ID" value="TNJ41248.1"/>
    <property type="molecule type" value="Genomic_DNA"/>
</dbReference>